<dbReference type="PATRIC" id="fig|66876.3.peg.1655"/>
<dbReference type="EMBL" id="LGKG01000046">
    <property type="protein sequence ID" value="KPC65216.1"/>
    <property type="molecule type" value="Genomic_DNA"/>
</dbReference>
<sequence length="81" mass="8716">MAKGFEPTVNITITLTGPDGAVVATEDIAVAGKTVPYDLVAVREFEDLPMGTYRVTVTGVKTGGRNHRRPQLHRQGPRGAR</sequence>
<organism evidence="2 3">
    <name type="scientific">Streptomyces chattanoogensis</name>
    <dbReference type="NCBI Taxonomy" id="66876"/>
    <lineage>
        <taxon>Bacteria</taxon>
        <taxon>Bacillati</taxon>
        <taxon>Actinomycetota</taxon>
        <taxon>Actinomycetes</taxon>
        <taxon>Kitasatosporales</taxon>
        <taxon>Streptomycetaceae</taxon>
        <taxon>Streptomyces</taxon>
    </lineage>
</organism>
<comment type="caution">
    <text evidence="2">The sequence shown here is derived from an EMBL/GenBank/DDBJ whole genome shotgun (WGS) entry which is preliminary data.</text>
</comment>
<reference evidence="3" key="1">
    <citation type="submission" date="2015-07" db="EMBL/GenBank/DDBJ databases">
        <authorList>
            <person name="Ju K.-S."/>
            <person name="Doroghazi J.R."/>
            <person name="Metcalf W.W."/>
        </authorList>
    </citation>
    <scope>NUCLEOTIDE SEQUENCE [LARGE SCALE GENOMIC DNA]</scope>
    <source>
        <strain evidence="3">NRRL ISP-5002</strain>
    </source>
</reference>
<name>A0A0N0XZV7_9ACTN</name>
<keyword evidence="3" id="KW-1185">Reference proteome</keyword>
<proteinExistence type="predicted"/>
<dbReference type="Proteomes" id="UP000037982">
    <property type="component" value="Unassembled WGS sequence"/>
</dbReference>
<evidence type="ECO:0000313" key="3">
    <source>
        <dbReference type="Proteomes" id="UP000037982"/>
    </source>
</evidence>
<dbReference type="AlphaFoldDB" id="A0A0N0XZV7"/>
<dbReference type="RefSeq" id="WP_053922935.1">
    <property type="nucleotide sequence ID" value="NZ_LGKG01000046.1"/>
</dbReference>
<accession>A0A0N0XZV7</accession>
<feature type="compositionally biased region" description="Basic residues" evidence="1">
    <location>
        <begin position="64"/>
        <end position="81"/>
    </location>
</feature>
<evidence type="ECO:0000256" key="1">
    <source>
        <dbReference type="SAM" id="MobiDB-lite"/>
    </source>
</evidence>
<evidence type="ECO:0000313" key="2">
    <source>
        <dbReference type="EMBL" id="KPC65216.1"/>
    </source>
</evidence>
<gene>
    <name evidence="2" type="ORF">ADL29_07565</name>
</gene>
<feature type="region of interest" description="Disordered" evidence="1">
    <location>
        <begin position="59"/>
        <end position="81"/>
    </location>
</feature>
<protein>
    <submittedName>
        <fullName evidence="2">Uncharacterized protein</fullName>
    </submittedName>
</protein>